<gene>
    <name evidence="4" type="ORF">GCM10010448_21830</name>
</gene>
<dbReference type="CDD" id="cd11029">
    <property type="entry name" value="CYP107-like"/>
    <property type="match status" value="1"/>
</dbReference>
<dbReference type="InterPro" id="IPR017972">
    <property type="entry name" value="Cyt_P450_CS"/>
</dbReference>
<evidence type="ECO:0000313" key="4">
    <source>
        <dbReference type="EMBL" id="GAA3039036.1"/>
    </source>
</evidence>
<dbReference type="InterPro" id="IPR001128">
    <property type="entry name" value="Cyt_P450"/>
</dbReference>
<dbReference type="PRINTS" id="PR00359">
    <property type="entry name" value="BP450"/>
</dbReference>
<keyword evidence="2" id="KW-0560">Oxidoreductase</keyword>
<dbReference type="SUPFAM" id="SSF48264">
    <property type="entry name" value="Cytochrome P450"/>
    <property type="match status" value="1"/>
</dbReference>
<keyword evidence="5" id="KW-1185">Reference proteome</keyword>
<dbReference type="RefSeq" id="WP_234515445.1">
    <property type="nucleotide sequence ID" value="NZ_BAAAUF010000017.1"/>
</dbReference>
<comment type="similarity">
    <text evidence="1 2">Belongs to the cytochrome P450 family.</text>
</comment>
<dbReference type="InterPro" id="IPR002397">
    <property type="entry name" value="Cyt_P450_B"/>
</dbReference>
<keyword evidence="2" id="KW-0408">Iron</keyword>
<name>A0ABP6LGN8_9ACTN</name>
<feature type="compositionally biased region" description="Basic and acidic residues" evidence="3">
    <location>
        <begin position="1"/>
        <end position="10"/>
    </location>
</feature>
<dbReference type="PANTHER" id="PTHR46696">
    <property type="entry name" value="P450, PUTATIVE (EUROFUNG)-RELATED"/>
    <property type="match status" value="1"/>
</dbReference>
<sequence>MTQLDERDTTDAAEQAASAASRGSAAYRANPYPVYACLRDSAPVCRLSPPHGVDTFLITRYDDAKAALTDPRISKDMYAAMDAYHTIFGDSSVALDDNMLFSDPPKHTRLRRIVNSAFTPRRIESLRPRIQEITDELLDRLSADGPVDLLPTFAFPLPLIVICELIGIPEEEREEVQKWCAVVARTGFSKEDKEKLAVAEGALRDYFADIIARKRREATDDLLGALIRTQDEQGAMNDGELLSTLWVLLFAGHKTTAYLIGNAVFNLLTHRDQLREVLADPELLPNAIEEVIRYEGSVENATFRHALEDITIRDTVIPKGSLVQVAVASANRDPERFEAPDTFDVKRQGLQSAHLGFGSGPHYCLGAPLARMEMRIALTSLFERFPDIELATSAHEAEWLKVPFPAFRGLEKLPVVLDPSRLLAD</sequence>
<protein>
    <submittedName>
        <fullName evidence="4">Cytochrome P450</fullName>
    </submittedName>
</protein>
<evidence type="ECO:0000256" key="3">
    <source>
        <dbReference type="SAM" id="MobiDB-lite"/>
    </source>
</evidence>
<dbReference type="Proteomes" id="UP001501532">
    <property type="component" value="Unassembled WGS sequence"/>
</dbReference>
<proteinExistence type="inferred from homology"/>
<dbReference type="PROSITE" id="PS00086">
    <property type="entry name" value="CYTOCHROME_P450"/>
    <property type="match status" value="1"/>
</dbReference>
<evidence type="ECO:0000256" key="2">
    <source>
        <dbReference type="RuleBase" id="RU000461"/>
    </source>
</evidence>
<organism evidence="4 5">
    <name type="scientific">Streptomyces glomeratus</name>
    <dbReference type="NCBI Taxonomy" id="284452"/>
    <lineage>
        <taxon>Bacteria</taxon>
        <taxon>Bacillati</taxon>
        <taxon>Actinomycetota</taxon>
        <taxon>Actinomycetes</taxon>
        <taxon>Kitasatosporales</taxon>
        <taxon>Streptomycetaceae</taxon>
        <taxon>Streptomyces</taxon>
    </lineage>
</organism>
<dbReference type="PANTHER" id="PTHR46696:SF1">
    <property type="entry name" value="CYTOCHROME P450 YJIB-RELATED"/>
    <property type="match status" value="1"/>
</dbReference>
<feature type="region of interest" description="Disordered" evidence="3">
    <location>
        <begin position="1"/>
        <end position="20"/>
    </location>
</feature>
<evidence type="ECO:0000313" key="5">
    <source>
        <dbReference type="Proteomes" id="UP001501532"/>
    </source>
</evidence>
<reference evidence="5" key="1">
    <citation type="journal article" date="2019" name="Int. J. Syst. Evol. Microbiol.">
        <title>The Global Catalogue of Microorganisms (GCM) 10K type strain sequencing project: providing services to taxonomists for standard genome sequencing and annotation.</title>
        <authorList>
            <consortium name="The Broad Institute Genomics Platform"/>
            <consortium name="The Broad Institute Genome Sequencing Center for Infectious Disease"/>
            <person name="Wu L."/>
            <person name="Ma J."/>
        </authorList>
    </citation>
    <scope>NUCLEOTIDE SEQUENCE [LARGE SCALE GENOMIC DNA]</scope>
    <source>
        <strain evidence="5">JCM 9091</strain>
    </source>
</reference>
<comment type="caution">
    <text evidence="4">The sequence shown here is derived from an EMBL/GenBank/DDBJ whole genome shotgun (WGS) entry which is preliminary data.</text>
</comment>
<accession>A0ABP6LGN8</accession>
<dbReference type="InterPro" id="IPR036396">
    <property type="entry name" value="Cyt_P450_sf"/>
</dbReference>
<keyword evidence="2" id="KW-0503">Monooxygenase</keyword>
<dbReference type="Pfam" id="PF00067">
    <property type="entry name" value="p450"/>
    <property type="match status" value="2"/>
</dbReference>
<keyword evidence="2" id="KW-0349">Heme</keyword>
<evidence type="ECO:0000256" key="1">
    <source>
        <dbReference type="ARBA" id="ARBA00010617"/>
    </source>
</evidence>
<dbReference type="Gene3D" id="1.10.630.10">
    <property type="entry name" value="Cytochrome P450"/>
    <property type="match status" value="1"/>
</dbReference>
<keyword evidence="2" id="KW-0479">Metal-binding</keyword>
<dbReference type="EMBL" id="BAAAUF010000017">
    <property type="protein sequence ID" value="GAA3039036.1"/>
    <property type="molecule type" value="Genomic_DNA"/>
</dbReference>